<keyword evidence="3 9" id="KW-0813">Transport</keyword>
<feature type="compositionally biased region" description="Acidic residues" evidence="10">
    <location>
        <begin position="79"/>
        <end position="92"/>
    </location>
</feature>
<evidence type="ECO:0000256" key="9">
    <source>
        <dbReference type="RuleBase" id="RU362035"/>
    </source>
</evidence>
<evidence type="ECO:0000256" key="2">
    <source>
        <dbReference type="ARBA" id="ARBA00010993"/>
    </source>
</evidence>
<feature type="region of interest" description="Disordered" evidence="10">
    <location>
        <begin position="786"/>
        <end position="807"/>
    </location>
</feature>
<dbReference type="NCBIfam" id="TIGR00834">
    <property type="entry name" value="ae"/>
    <property type="match status" value="1"/>
</dbReference>
<keyword evidence="7 9" id="KW-0406">Ion transport</keyword>
<keyword evidence="5 9" id="KW-0812">Transmembrane</keyword>
<feature type="transmembrane region" description="Helical" evidence="9">
    <location>
        <begin position="683"/>
        <end position="704"/>
    </location>
</feature>
<gene>
    <name evidence="13" type="ORF">BSL78_20680</name>
</gene>
<dbReference type="Pfam" id="PF00955">
    <property type="entry name" value="HCO3_cotransp"/>
    <property type="match status" value="1"/>
</dbReference>
<feature type="transmembrane region" description="Helical" evidence="9">
    <location>
        <begin position="716"/>
        <end position="734"/>
    </location>
</feature>
<feature type="transmembrane region" description="Helical" evidence="9">
    <location>
        <begin position="1099"/>
        <end position="1117"/>
    </location>
</feature>
<dbReference type="GO" id="GO:0005886">
    <property type="term" value="C:plasma membrane"/>
    <property type="evidence" value="ECO:0007669"/>
    <property type="project" value="UniProtKB-SubCell"/>
</dbReference>
<evidence type="ECO:0000256" key="6">
    <source>
        <dbReference type="ARBA" id="ARBA00022989"/>
    </source>
</evidence>
<keyword evidence="14" id="KW-1185">Reference proteome</keyword>
<feature type="transmembrane region" description="Helical" evidence="9">
    <location>
        <begin position="637"/>
        <end position="663"/>
    </location>
</feature>
<evidence type="ECO:0000256" key="10">
    <source>
        <dbReference type="SAM" id="MobiDB-lite"/>
    </source>
</evidence>
<dbReference type="AlphaFoldDB" id="A0A2G8K385"/>
<dbReference type="Gene3D" id="3.40.930.10">
    <property type="entry name" value="Mannitol-specific EII, Chain A"/>
    <property type="match status" value="1"/>
</dbReference>
<dbReference type="GO" id="GO:0051453">
    <property type="term" value="P:regulation of intracellular pH"/>
    <property type="evidence" value="ECO:0007669"/>
    <property type="project" value="TreeGrafter"/>
</dbReference>
<dbReference type="FunFam" id="1.10.287.570:FF:000001">
    <property type="entry name" value="Anion exchange protein"/>
    <property type="match status" value="1"/>
</dbReference>
<dbReference type="InterPro" id="IPR016152">
    <property type="entry name" value="PTrfase/Anion_transptr"/>
</dbReference>
<dbReference type="InterPro" id="IPR011531">
    <property type="entry name" value="HCO3_transpt-like_TM_dom"/>
</dbReference>
<dbReference type="SUPFAM" id="SSF55804">
    <property type="entry name" value="Phoshotransferase/anion transport protein"/>
    <property type="match status" value="1"/>
</dbReference>
<feature type="transmembrane region" description="Helical" evidence="9">
    <location>
        <begin position="603"/>
        <end position="625"/>
    </location>
</feature>
<dbReference type="PANTHER" id="PTHR11453">
    <property type="entry name" value="ANION EXCHANGE PROTEIN"/>
    <property type="match status" value="1"/>
</dbReference>
<dbReference type="GO" id="GO:0008509">
    <property type="term" value="F:monoatomic anion transmembrane transporter activity"/>
    <property type="evidence" value="ECO:0007669"/>
    <property type="project" value="InterPro"/>
</dbReference>
<keyword evidence="6 9" id="KW-1133">Transmembrane helix</keyword>
<dbReference type="PANTHER" id="PTHR11453:SF47">
    <property type="entry name" value="ANION EXCHANGE PROTEIN"/>
    <property type="match status" value="1"/>
</dbReference>
<evidence type="ECO:0000313" key="13">
    <source>
        <dbReference type="EMBL" id="PIK42467.1"/>
    </source>
</evidence>
<feature type="domain" description="Bicarbonate transporter-like transmembrane" evidence="11">
    <location>
        <begin position="575"/>
        <end position="1134"/>
    </location>
</feature>
<organism evidence="13 14">
    <name type="scientific">Stichopus japonicus</name>
    <name type="common">Sea cucumber</name>
    <dbReference type="NCBI Taxonomy" id="307972"/>
    <lineage>
        <taxon>Eukaryota</taxon>
        <taxon>Metazoa</taxon>
        <taxon>Echinodermata</taxon>
        <taxon>Eleutherozoa</taxon>
        <taxon>Echinozoa</taxon>
        <taxon>Holothuroidea</taxon>
        <taxon>Aspidochirotacea</taxon>
        <taxon>Aspidochirotida</taxon>
        <taxon>Stichopodidae</taxon>
        <taxon>Apostichopus</taxon>
    </lineage>
</organism>
<feature type="transmembrane region" description="Helical" evidence="9">
    <location>
        <begin position="1074"/>
        <end position="1093"/>
    </location>
</feature>
<feature type="transmembrane region" description="Helical" evidence="9">
    <location>
        <begin position="945"/>
        <end position="968"/>
    </location>
</feature>
<evidence type="ECO:0000313" key="14">
    <source>
        <dbReference type="Proteomes" id="UP000230750"/>
    </source>
</evidence>
<sequence>MAHSIDHEEIGKLLTPSISQLGGIQQRITTPPQRRHSDIPTGPNEEIQEGGMNPRDREIDKRRPKSFHTSRHRIRFKDEEEEDDDDEEDTSPDETSKLREDFDDNDEVMNQGEIINPEEDEDFPHQNPRSESIKSSLRKKDLPSSSKRHVHMKLGSVPEEGRGSNSESMKGEMAESFPNGSTPEFKTNGTDGQKGRRSAVSMEASPMPTDDRRRVLFEAPLDPHELFVQLNEWQPSDPQDFYSDRHWKEKSRWIKFEEDWEQGAEKWGKPHVAHLTFHSLPELRRFLENGLVLLNREETSLTDLIESVLDNLQDEDLIQSSDRETLDPILFQIGKSHMSSRPRTLRASMRRLSVMADKRKPPAFTGQRVYSDSVNSEDIKISILSRSSSASVDAHVEQAKTAQSHLMKKIPANSEAAAILVAQDENIDVSTLALVRMLDSQVFDGFLEVPIPLRFLCFFIGPVFSQHDFHEMGRAMGTLFSDELFRDSAYSARDKDDILTGINGFLNDTMVLPPGEWDRDLLLPITRIQKKENEKVQLRRKSMKPSKDELEGLLKVPDSQEKLYLMDPLKRTGQPFGGLLNDVRRRLPQYWSDIRDGLNFHCLATFFFVFLACVAPAITFGGILGEKTDNWMGLVEMMLSTSVCGMVFSIASGQPLMIIGGTGPVLIFEEYLYKFCENVHVELLPFRACIGIWVFIIAAVVVALEGSTLVKYFTRFTEEILAALISFIFIYETFDGLKHIFVSDPILEDYCQDEYSNQTNYTHKEDYYFDTSTSNEIFSDIRNHSKLSSYDQPSSPGSQVDSCSHKSHPPQPNVALMSLILTLGTFFIAYFLRIFRYSRFLHREVRRALGDFGIAIAIFTMVLVDAAAKNTGSQKVCIPGSLRPTKRGRDSWFVNPFGLKDTTPIFAIFGAAIPAFLLFILLYMETLLTGMLVSKKEHKLKKGTGFHLDLFLMGVLSAVAGLFGVPWMCAATVRTVSHLQSLSVMTRKNPPGVRPKLDYIIDQRLTNFLVSFCIGLLAFTSNLLENIPIPVLLGVFMYLGISSLSGLSLTERIKIFFMPSKHHPDAEFIRTVKLWKIHIFTLIQVICLAVLWAVKNSDIAIAFPFFLILLVVFRHCLKFFIFNDMDLEALDSENEDEVAISEEQ</sequence>
<dbReference type="PRINTS" id="PR01231">
    <property type="entry name" value="HCO3TRNSPORT"/>
</dbReference>
<feature type="compositionally biased region" description="Basic residues" evidence="10">
    <location>
        <begin position="62"/>
        <end position="75"/>
    </location>
</feature>
<accession>A0A2G8K385</accession>
<name>A0A2G8K385_STIJA</name>
<evidence type="ECO:0000256" key="1">
    <source>
        <dbReference type="ARBA" id="ARBA00004651"/>
    </source>
</evidence>
<feature type="compositionally biased region" description="Polar residues" evidence="10">
    <location>
        <begin position="178"/>
        <end position="191"/>
    </location>
</feature>
<evidence type="ECO:0000259" key="11">
    <source>
        <dbReference type="Pfam" id="PF00955"/>
    </source>
</evidence>
<feature type="compositionally biased region" description="Polar residues" evidence="10">
    <location>
        <begin position="16"/>
        <end position="32"/>
    </location>
</feature>
<dbReference type="EMBL" id="MRZV01000933">
    <property type="protein sequence ID" value="PIK42467.1"/>
    <property type="molecule type" value="Genomic_DNA"/>
</dbReference>
<comment type="caution">
    <text evidence="13">The sequence shown here is derived from an EMBL/GenBank/DDBJ whole genome shotgun (WGS) entry which is preliminary data.</text>
</comment>
<dbReference type="GO" id="GO:0005452">
    <property type="term" value="F:solute:inorganic anion antiporter activity"/>
    <property type="evidence" value="ECO:0007669"/>
    <property type="project" value="InterPro"/>
</dbReference>
<feature type="transmembrane region" description="Helical" evidence="9">
    <location>
        <begin position="1027"/>
        <end position="1053"/>
    </location>
</feature>
<evidence type="ECO:0000256" key="3">
    <source>
        <dbReference type="ARBA" id="ARBA00022448"/>
    </source>
</evidence>
<dbReference type="InterPro" id="IPR003020">
    <property type="entry name" value="HCO3_transpt_euk"/>
</dbReference>
<feature type="domain" description="Band 3 cytoplasmic" evidence="12">
    <location>
        <begin position="224"/>
        <end position="518"/>
    </location>
</feature>
<protein>
    <recommendedName>
        <fullName evidence="9">Anion exchange protein</fullName>
    </recommendedName>
</protein>
<evidence type="ECO:0000256" key="7">
    <source>
        <dbReference type="ARBA" id="ARBA00023065"/>
    </source>
</evidence>
<feature type="region of interest" description="Disordered" evidence="10">
    <location>
        <begin position="1"/>
        <end position="208"/>
    </location>
</feature>
<feature type="transmembrane region" description="Helical" evidence="9">
    <location>
        <begin position="814"/>
        <end position="835"/>
    </location>
</feature>
<feature type="compositionally biased region" description="Basic and acidic residues" evidence="10">
    <location>
        <begin position="1"/>
        <end position="11"/>
    </location>
</feature>
<keyword evidence="4" id="KW-1003">Cell membrane</keyword>
<dbReference type="Proteomes" id="UP000230750">
    <property type="component" value="Unassembled WGS sequence"/>
</dbReference>
<evidence type="ECO:0000256" key="8">
    <source>
        <dbReference type="ARBA" id="ARBA00023136"/>
    </source>
</evidence>
<feature type="compositionally biased region" description="Polar residues" evidence="10">
    <location>
        <begin position="786"/>
        <end position="802"/>
    </location>
</feature>
<dbReference type="GO" id="GO:0015701">
    <property type="term" value="P:bicarbonate transport"/>
    <property type="evidence" value="ECO:0007669"/>
    <property type="project" value="TreeGrafter"/>
</dbReference>
<comment type="subcellular location">
    <subcellularLocation>
        <location evidence="1">Cell membrane</location>
        <topology evidence="1">Multi-pass membrane protein</topology>
    </subcellularLocation>
    <subcellularLocation>
        <location evidence="9">Membrane</location>
        <topology evidence="9">Multi-pass membrane protein</topology>
    </subcellularLocation>
</comment>
<comment type="similarity">
    <text evidence="2 9">Belongs to the anion exchanger (TC 2.A.31) family.</text>
</comment>
<evidence type="ECO:0000259" key="12">
    <source>
        <dbReference type="Pfam" id="PF07565"/>
    </source>
</evidence>
<evidence type="ECO:0000256" key="5">
    <source>
        <dbReference type="ARBA" id="ARBA00022692"/>
    </source>
</evidence>
<dbReference type="Pfam" id="PF07565">
    <property type="entry name" value="Band_3_cyto"/>
    <property type="match status" value="1"/>
</dbReference>
<proteinExistence type="inferred from homology"/>
<dbReference type="STRING" id="307972.A0A2G8K385"/>
<dbReference type="Gene3D" id="1.10.287.570">
    <property type="entry name" value="Helical hairpin bin"/>
    <property type="match status" value="1"/>
</dbReference>
<feature type="transmembrane region" description="Helical" evidence="9">
    <location>
        <begin position="905"/>
        <end position="924"/>
    </location>
</feature>
<evidence type="ECO:0000256" key="4">
    <source>
        <dbReference type="ARBA" id="ARBA00022475"/>
    </source>
</evidence>
<feature type="transmembrane region" description="Helical" evidence="9">
    <location>
        <begin position="847"/>
        <end position="864"/>
    </location>
</feature>
<reference evidence="13 14" key="1">
    <citation type="journal article" date="2017" name="PLoS Biol.">
        <title>The sea cucumber genome provides insights into morphological evolution and visceral regeneration.</title>
        <authorList>
            <person name="Zhang X."/>
            <person name="Sun L."/>
            <person name="Yuan J."/>
            <person name="Sun Y."/>
            <person name="Gao Y."/>
            <person name="Zhang L."/>
            <person name="Li S."/>
            <person name="Dai H."/>
            <person name="Hamel J.F."/>
            <person name="Liu C."/>
            <person name="Yu Y."/>
            <person name="Liu S."/>
            <person name="Lin W."/>
            <person name="Guo K."/>
            <person name="Jin S."/>
            <person name="Xu P."/>
            <person name="Storey K.B."/>
            <person name="Huan P."/>
            <person name="Zhang T."/>
            <person name="Zhou Y."/>
            <person name="Zhang J."/>
            <person name="Lin C."/>
            <person name="Li X."/>
            <person name="Xing L."/>
            <person name="Huo D."/>
            <person name="Sun M."/>
            <person name="Wang L."/>
            <person name="Mercier A."/>
            <person name="Li F."/>
            <person name="Yang H."/>
            <person name="Xiang J."/>
        </authorList>
    </citation>
    <scope>NUCLEOTIDE SEQUENCE [LARGE SCALE GENOMIC DNA]</scope>
    <source>
        <strain evidence="13">Shaxun</strain>
        <tissue evidence="13">Muscle</tissue>
    </source>
</reference>
<keyword evidence="8 9" id="KW-0472">Membrane</keyword>
<dbReference type="InterPro" id="IPR013769">
    <property type="entry name" value="Band3_cytoplasmic_dom"/>
</dbReference>
<dbReference type="OrthoDB" id="1735926at2759"/>